<feature type="chain" id="PRO_5026333262" description="EGF-like domain-containing protein" evidence="2">
    <location>
        <begin position="20"/>
        <end position="511"/>
    </location>
</feature>
<comment type="caution">
    <text evidence="1">Lacks conserved residue(s) required for the propagation of feature annotation.</text>
</comment>
<dbReference type="PROSITE" id="PS00022">
    <property type="entry name" value="EGF_1"/>
    <property type="match status" value="1"/>
</dbReference>
<keyword evidence="1" id="KW-0245">EGF-like domain</keyword>
<reference evidence="4 5" key="1">
    <citation type="submission" date="2019-07" db="EMBL/GenBank/DDBJ databases">
        <title>Genomics analysis of Aphanomyces spp. identifies a new class of oomycete effector associated with host adaptation.</title>
        <authorList>
            <person name="Gaulin E."/>
        </authorList>
    </citation>
    <scope>NUCLEOTIDE SEQUENCE [LARGE SCALE GENOMIC DNA]</scope>
    <source>
        <strain evidence="4 5">ATCC 201684</strain>
    </source>
</reference>
<keyword evidence="2" id="KW-0732">Signal</keyword>
<evidence type="ECO:0000313" key="4">
    <source>
        <dbReference type="EMBL" id="KAF0736694.1"/>
    </source>
</evidence>
<evidence type="ECO:0000256" key="1">
    <source>
        <dbReference type="PROSITE-ProRule" id="PRU00076"/>
    </source>
</evidence>
<comment type="caution">
    <text evidence="4">The sequence shown here is derived from an EMBL/GenBank/DDBJ whole genome shotgun (WGS) entry which is preliminary data.</text>
</comment>
<keyword evidence="5" id="KW-1185">Reference proteome</keyword>
<dbReference type="EMBL" id="VJMJ01000088">
    <property type="protein sequence ID" value="KAF0736694.1"/>
    <property type="molecule type" value="Genomic_DNA"/>
</dbReference>
<name>A0A6G0X9C6_9STRA</name>
<proteinExistence type="predicted"/>
<dbReference type="Gene3D" id="2.120.10.80">
    <property type="entry name" value="Kelch-type beta propeller"/>
    <property type="match status" value="2"/>
</dbReference>
<feature type="domain" description="EGF-like" evidence="3">
    <location>
        <begin position="450"/>
        <end position="485"/>
    </location>
</feature>
<dbReference type="SUPFAM" id="SSF117281">
    <property type="entry name" value="Kelch motif"/>
    <property type="match status" value="1"/>
</dbReference>
<keyword evidence="1" id="KW-1015">Disulfide bond</keyword>
<dbReference type="PANTHER" id="PTHR23244">
    <property type="entry name" value="KELCH REPEAT DOMAIN"/>
    <property type="match status" value="1"/>
</dbReference>
<organism evidence="4 5">
    <name type="scientific">Aphanomyces euteiches</name>
    <dbReference type="NCBI Taxonomy" id="100861"/>
    <lineage>
        <taxon>Eukaryota</taxon>
        <taxon>Sar</taxon>
        <taxon>Stramenopiles</taxon>
        <taxon>Oomycota</taxon>
        <taxon>Saprolegniomycetes</taxon>
        <taxon>Saprolegniales</taxon>
        <taxon>Verrucalvaceae</taxon>
        <taxon>Aphanomyces</taxon>
    </lineage>
</organism>
<accession>A0A6G0X9C6</accession>
<protein>
    <recommendedName>
        <fullName evidence="3">EGF-like domain-containing protein</fullName>
    </recommendedName>
</protein>
<feature type="signal peptide" evidence="2">
    <location>
        <begin position="1"/>
        <end position="19"/>
    </location>
</feature>
<dbReference type="InterPro" id="IPR015915">
    <property type="entry name" value="Kelch-typ_b-propeller"/>
</dbReference>
<dbReference type="PANTHER" id="PTHR23244:SF498">
    <property type="entry name" value="C2 DOMAIN-CONTAINING PROTEIN"/>
    <property type="match status" value="1"/>
</dbReference>
<dbReference type="VEuPathDB" id="FungiDB:AeMF1_016943"/>
<dbReference type="AlphaFoldDB" id="A0A6G0X9C6"/>
<dbReference type="InterPro" id="IPR000742">
    <property type="entry name" value="EGF"/>
</dbReference>
<evidence type="ECO:0000256" key="2">
    <source>
        <dbReference type="SAM" id="SignalP"/>
    </source>
</evidence>
<evidence type="ECO:0000259" key="3">
    <source>
        <dbReference type="PROSITE" id="PS50026"/>
    </source>
</evidence>
<gene>
    <name evidence="4" type="ORF">Ae201684_007141</name>
</gene>
<feature type="disulfide bond" evidence="1">
    <location>
        <begin position="475"/>
        <end position="484"/>
    </location>
</feature>
<sequence>MPSHGSLWLLAWIAACAVANPCPTTQTNTQTWQLLDKSTAGFQPRDGHASATFLGKHWVVGGQTEPYTTRQLIQTTRRSDVWSSVDGNNWVSIIDEAPFQRRYGHTLTVFNEKTTGPVMVLMGGFSPIPANDIWYTKDGVSWTQVSYIVPWTPRGWHCAFAHNNKLWVAGGSPLNNEVWATDSVVRGNWIQQPQAPWPVRAGHSCVNHKIKNSTLGDNSTESTVVVLAGWGQASQMYNDVWSLDSTNKWNLLTEAAPWPIRAWTAALSFNALSQVDAILGPRLWIFGGGRIGNGVNSMFTYSDVWVTRDGVKWQGTSSDRLGQSTAQWCQVTEGDGQVCIGKWGHTVLLGTRNVADDHVNVCGVDCRTSDDVTYLGGTIIAQCNSSHAPPGGSLSTTRVGSVYQVSTTFSDGCGQCNTARYYDTPTVPAVLLIAGSSGDQKVSDVFVSTDFFLCELDGKVCSNQGYCARGGVCLCDPELAGDYCDQTAPPSTAAATSWLALMVTVTLMSNL</sequence>
<dbReference type="PROSITE" id="PS50026">
    <property type="entry name" value="EGF_3"/>
    <property type="match status" value="1"/>
</dbReference>
<dbReference type="Proteomes" id="UP000481153">
    <property type="component" value="Unassembled WGS sequence"/>
</dbReference>
<evidence type="ECO:0000313" key="5">
    <source>
        <dbReference type="Proteomes" id="UP000481153"/>
    </source>
</evidence>